<reference evidence="5" key="1">
    <citation type="journal article" date="2019" name="Int. J. Syst. Evol. Microbiol.">
        <title>The Global Catalogue of Microorganisms (GCM) 10K type strain sequencing project: providing services to taxonomists for standard genome sequencing and annotation.</title>
        <authorList>
            <consortium name="The Broad Institute Genomics Platform"/>
            <consortium name="The Broad Institute Genome Sequencing Center for Infectious Disease"/>
            <person name="Wu L."/>
            <person name="Ma J."/>
        </authorList>
    </citation>
    <scope>NUCLEOTIDE SEQUENCE [LARGE SCALE GENOMIC DNA]</scope>
    <source>
        <strain evidence="5">CCUG 42001</strain>
    </source>
</reference>
<keyword evidence="2" id="KW-0178">Competence</keyword>
<feature type="transmembrane region" description="Helical" evidence="3">
    <location>
        <begin position="21"/>
        <end position="44"/>
    </location>
</feature>
<dbReference type="Pfam" id="PF07963">
    <property type="entry name" value="N_methyl"/>
    <property type="match status" value="1"/>
</dbReference>
<dbReference type="NCBIfam" id="TIGR02532">
    <property type="entry name" value="IV_pilin_GFxxxE"/>
    <property type="match status" value="1"/>
</dbReference>
<comment type="caution">
    <text evidence="4">The sequence shown here is derived from an EMBL/GenBank/DDBJ whole genome shotgun (WGS) entry which is preliminary data.</text>
</comment>
<dbReference type="NCBIfam" id="NF040982">
    <property type="entry name" value="ComGD"/>
    <property type="match status" value="1"/>
</dbReference>
<evidence type="ECO:0000256" key="1">
    <source>
        <dbReference type="ARBA" id="ARBA00004241"/>
    </source>
</evidence>
<name>A0ABW1WGA2_9BACL</name>
<sequence>MMQKQVLSARHKCKFLTQSGFTLIELLIVVSIACILAPLSFLSFSNFSDKMTIKQFAEDVQETIHDAQMEAITQSKTVRIVFNNQDHYFYVSRNNQIERKEMNKRIMVYNSFGETAISINRLGHFSRSSTYTISMGTIRYKLVLLLGQGRFYVEKAS</sequence>
<comment type="subcellular location">
    <subcellularLocation>
        <location evidence="1">Cell surface</location>
    </subcellularLocation>
</comment>
<keyword evidence="5" id="KW-1185">Reference proteome</keyword>
<keyword evidence="3" id="KW-1133">Transmembrane helix</keyword>
<dbReference type="Proteomes" id="UP001596267">
    <property type="component" value="Unassembled WGS sequence"/>
</dbReference>
<evidence type="ECO:0000313" key="4">
    <source>
        <dbReference type="EMBL" id="MFC6387607.1"/>
    </source>
</evidence>
<dbReference type="SUPFAM" id="SSF54523">
    <property type="entry name" value="Pili subunits"/>
    <property type="match status" value="1"/>
</dbReference>
<dbReference type="Gene3D" id="3.30.700.10">
    <property type="entry name" value="Glycoprotein, Type 4 Pilin"/>
    <property type="match status" value="1"/>
</dbReference>
<dbReference type="PIRSF" id="PIRSF021292">
    <property type="entry name" value="Competence_ComGD"/>
    <property type="match status" value="1"/>
</dbReference>
<dbReference type="RefSeq" id="WP_253076828.1">
    <property type="nucleotide sequence ID" value="NZ_JAMXWN010000012.1"/>
</dbReference>
<keyword evidence="3" id="KW-0812">Transmembrane</keyword>
<dbReference type="InterPro" id="IPR045584">
    <property type="entry name" value="Pilin-like"/>
</dbReference>
<accession>A0ABW1WGA2</accession>
<protein>
    <submittedName>
        <fullName evidence="4">Competence type IV pilus minor pilin ComGD</fullName>
    </submittedName>
</protein>
<proteinExistence type="predicted"/>
<evidence type="ECO:0000256" key="3">
    <source>
        <dbReference type="SAM" id="Phobius"/>
    </source>
</evidence>
<gene>
    <name evidence="4" type="primary">comGD</name>
    <name evidence="4" type="ORF">ACFP7A_13510</name>
</gene>
<dbReference type="InterPro" id="IPR012902">
    <property type="entry name" value="N_methyl_site"/>
</dbReference>
<organism evidence="4 5">
    <name type="scientific">Sporolactobacillus kofuensis</name>
    <dbReference type="NCBI Taxonomy" id="269672"/>
    <lineage>
        <taxon>Bacteria</taxon>
        <taxon>Bacillati</taxon>
        <taxon>Bacillota</taxon>
        <taxon>Bacilli</taxon>
        <taxon>Bacillales</taxon>
        <taxon>Sporolactobacillaceae</taxon>
        <taxon>Sporolactobacillus</taxon>
    </lineage>
</organism>
<dbReference type="InterPro" id="IPR016785">
    <property type="entry name" value="ComGD"/>
</dbReference>
<evidence type="ECO:0000313" key="5">
    <source>
        <dbReference type="Proteomes" id="UP001596267"/>
    </source>
</evidence>
<keyword evidence="3" id="KW-0472">Membrane</keyword>
<dbReference type="EMBL" id="JBHSTQ010000019">
    <property type="protein sequence ID" value="MFC6387607.1"/>
    <property type="molecule type" value="Genomic_DNA"/>
</dbReference>
<evidence type="ECO:0000256" key="2">
    <source>
        <dbReference type="ARBA" id="ARBA00023287"/>
    </source>
</evidence>